<dbReference type="AlphaFoldDB" id="A0A6I3SPB0"/>
<sequence length="272" mass="29623">MGGDSLMILGQESYALWLSALQKTSWVTRGSLNPQETERLGKDLVEGISSTVITGSLSASLKKTLEDISIIGVRSGFTPSETAQFVFSMRPYIGDILHTKDYTHVMTLLDEAGLYTFETYLKTREEIIVNQRQDLLELSTPVIRLLDGILAVPLIGTMDSRRTQQIMEKLLNMIVETGAPLTILDITGVAIVDTLVANHILKTAAAVRLLGGNLIITGLSPSIAQTMVHMGVDLSSVITRAVMADGIALALDMLEKEIVKKQQPGNQVKETK</sequence>
<dbReference type="InterPro" id="IPR051932">
    <property type="entry name" value="Bact_StressResp_Reg"/>
</dbReference>
<dbReference type="InterPro" id="IPR036513">
    <property type="entry name" value="STAS_dom_sf"/>
</dbReference>
<accession>A0A6I3SPB0</accession>
<dbReference type="Gene3D" id="3.30.750.24">
    <property type="entry name" value="STAS domain"/>
    <property type="match status" value="1"/>
</dbReference>
<dbReference type="PANTHER" id="PTHR33745:SF3">
    <property type="entry name" value="RSBT CO-ANTAGONIST PROTEIN RSBRC"/>
    <property type="match status" value="1"/>
</dbReference>
<comment type="caution">
    <text evidence="3">The sequence shown here is derived from an EMBL/GenBank/DDBJ whole genome shotgun (WGS) entry which is preliminary data.</text>
</comment>
<keyword evidence="4" id="KW-1185">Reference proteome</keyword>
<gene>
    <name evidence="3" type="ORF">GJ688_18160</name>
</gene>
<evidence type="ECO:0000256" key="1">
    <source>
        <dbReference type="ARBA" id="ARBA00022553"/>
    </source>
</evidence>
<dbReference type="Pfam" id="PF01740">
    <property type="entry name" value="STAS"/>
    <property type="match status" value="1"/>
</dbReference>
<proteinExistence type="predicted"/>
<dbReference type="Proteomes" id="UP000430670">
    <property type="component" value="Unassembled WGS sequence"/>
</dbReference>
<reference evidence="3 4" key="1">
    <citation type="submission" date="2019-11" db="EMBL/GenBank/DDBJ databases">
        <title>Whole-genome sequence of a the green, strictly anaerobic photosynthetic bacterium Heliobacillus mobilis DSM 6151.</title>
        <authorList>
            <person name="Kyndt J.A."/>
            <person name="Meyer T.E."/>
        </authorList>
    </citation>
    <scope>NUCLEOTIDE SEQUENCE [LARGE SCALE GENOMIC DNA]</scope>
    <source>
        <strain evidence="3 4">DSM 6151</strain>
    </source>
</reference>
<organism evidence="3 4">
    <name type="scientific">Heliobacterium mobile</name>
    <name type="common">Heliobacillus mobilis</name>
    <dbReference type="NCBI Taxonomy" id="28064"/>
    <lineage>
        <taxon>Bacteria</taxon>
        <taxon>Bacillati</taxon>
        <taxon>Bacillota</taxon>
        <taxon>Clostridia</taxon>
        <taxon>Eubacteriales</taxon>
        <taxon>Heliobacteriaceae</taxon>
        <taxon>Heliobacterium</taxon>
    </lineage>
</organism>
<name>A0A6I3SPB0_HELMO</name>
<dbReference type="OrthoDB" id="9800154at2"/>
<feature type="domain" description="STAS" evidence="2">
    <location>
        <begin position="139"/>
        <end position="254"/>
    </location>
</feature>
<dbReference type="PANTHER" id="PTHR33745">
    <property type="entry name" value="RSBT ANTAGONIST PROTEIN RSBS-RELATED"/>
    <property type="match status" value="1"/>
</dbReference>
<dbReference type="PROSITE" id="PS50801">
    <property type="entry name" value="STAS"/>
    <property type="match status" value="1"/>
</dbReference>
<dbReference type="EMBL" id="WNKU01000040">
    <property type="protein sequence ID" value="MTV50858.1"/>
    <property type="molecule type" value="Genomic_DNA"/>
</dbReference>
<evidence type="ECO:0000313" key="3">
    <source>
        <dbReference type="EMBL" id="MTV50858.1"/>
    </source>
</evidence>
<evidence type="ECO:0000259" key="2">
    <source>
        <dbReference type="PROSITE" id="PS50801"/>
    </source>
</evidence>
<dbReference type="InterPro" id="IPR002645">
    <property type="entry name" value="STAS_dom"/>
</dbReference>
<keyword evidence="1" id="KW-0597">Phosphoprotein</keyword>
<protein>
    <submittedName>
        <fullName evidence="3">STAS domain-containing protein</fullName>
    </submittedName>
</protein>
<dbReference type="CDD" id="cd07041">
    <property type="entry name" value="STAS_RsbR_RsbS_like"/>
    <property type="match status" value="1"/>
</dbReference>
<dbReference type="SUPFAM" id="SSF52091">
    <property type="entry name" value="SpoIIaa-like"/>
    <property type="match status" value="1"/>
</dbReference>
<evidence type="ECO:0000313" key="4">
    <source>
        <dbReference type="Proteomes" id="UP000430670"/>
    </source>
</evidence>